<dbReference type="EMBL" id="JBEHCU010009859">
    <property type="protein sequence ID" value="KAL1379137.1"/>
    <property type="molecule type" value="Genomic_DNA"/>
</dbReference>
<name>A0ABD1CRT0_CULPP</name>
<dbReference type="AlphaFoldDB" id="A0ABD1CRT0"/>
<sequence length="56" mass="6117">HGAGISRKEASCCPTETSPQSGKRRNLEEISVEFEEEKKFMDSIEHSGVSAQSTSC</sequence>
<keyword evidence="3" id="KW-1185">Reference proteome</keyword>
<dbReference type="Proteomes" id="UP001562425">
    <property type="component" value="Unassembled WGS sequence"/>
</dbReference>
<evidence type="ECO:0000313" key="3">
    <source>
        <dbReference type="Proteomes" id="UP001562425"/>
    </source>
</evidence>
<protein>
    <submittedName>
        <fullName evidence="2">Uncharacterized protein</fullName>
    </submittedName>
</protein>
<comment type="caution">
    <text evidence="2">The sequence shown here is derived from an EMBL/GenBank/DDBJ whole genome shotgun (WGS) entry which is preliminary data.</text>
</comment>
<reference evidence="2 3" key="1">
    <citation type="submission" date="2024-05" db="EMBL/GenBank/DDBJ databases">
        <title>Culex pipiens pipiens assembly and annotation.</title>
        <authorList>
            <person name="Alout H."/>
            <person name="Durand T."/>
        </authorList>
    </citation>
    <scope>NUCLEOTIDE SEQUENCE [LARGE SCALE GENOMIC DNA]</scope>
    <source>
        <strain evidence="2">HA-2024</strain>
        <tissue evidence="2">Whole body</tissue>
    </source>
</reference>
<accession>A0ABD1CRT0</accession>
<feature type="non-terminal residue" evidence="2">
    <location>
        <position position="1"/>
    </location>
</feature>
<organism evidence="2 3">
    <name type="scientific">Culex pipiens pipiens</name>
    <name type="common">Northern house mosquito</name>
    <dbReference type="NCBI Taxonomy" id="38569"/>
    <lineage>
        <taxon>Eukaryota</taxon>
        <taxon>Metazoa</taxon>
        <taxon>Ecdysozoa</taxon>
        <taxon>Arthropoda</taxon>
        <taxon>Hexapoda</taxon>
        <taxon>Insecta</taxon>
        <taxon>Pterygota</taxon>
        <taxon>Neoptera</taxon>
        <taxon>Endopterygota</taxon>
        <taxon>Diptera</taxon>
        <taxon>Nematocera</taxon>
        <taxon>Culicoidea</taxon>
        <taxon>Culicidae</taxon>
        <taxon>Culicinae</taxon>
        <taxon>Culicini</taxon>
        <taxon>Culex</taxon>
        <taxon>Culex</taxon>
    </lineage>
</organism>
<evidence type="ECO:0000256" key="1">
    <source>
        <dbReference type="SAM" id="MobiDB-lite"/>
    </source>
</evidence>
<proteinExistence type="predicted"/>
<feature type="region of interest" description="Disordered" evidence="1">
    <location>
        <begin position="1"/>
        <end position="27"/>
    </location>
</feature>
<feature type="compositionally biased region" description="Basic and acidic residues" evidence="1">
    <location>
        <begin position="1"/>
        <end position="10"/>
    </location>
</feature>
<evidence type="ECO:0000313" key="2">
    <source>
        <dbReference type="EMBL" id="KAL1379137.1"/>
    </source>
</evidence>
<gene>
    <name evidence="2" type="ORF">pipiens_015121</name>
</gene>